<dbReference type="AlphaFoldDB" id="A0AA88DGI5"/>
<comment type="caution">
    <text evidence="1">The sequence shown here is derived from an EMBL/GenBank/DDBJ whole genome shotgun (WGS) entry which is preliminary data.</text>
</comment>
<keyword evidence="2" id="KW-1185">Reference proteome</keyword>
<gene>
    <name evidence="1" type="ORF">TIFTF001_007506</name>
</gene>
<evidence type="ECO:0000313" key="2">
    <source>
        <dbReference type="Proteomes" id="UP001187192"/>
    </source>
</evidence>
<dbReference type="EMBL" id="BTGU01000007">
    <property type="protein sequence ID" value="GMN38289.1"/>
    <property type="molecule type" value="Genomic_DNA"/>
</dbReference>
<organism evidence="1 2">
    <name type="scientific">Ficus carica</name>
    <name type="common">Common fig</name>
    <dbReference type="NCBI Taxonomy" id="3494"/>
    <lineage>
        <taxon>Eukaryota</taxon>
        <taxon>Viridiplantae</taxon>
        <taxon>Streptophyta</taxon>
        <taxon>Embryophyta</taxon>
        <taxon>Tracheophyta</taxon>
        <taxon>Spermatophyta</taxon>
        <taxon>Magnoliopsida</taxon>
        <taxon>eudicotyledons</taxon>
        <taxon>Gunneridae</taxon>
        <taxon>Pentapetalae</taxon>
        <taxon>rosids</taxon>
        <taxon>fabids</taxon>
        <taxon>Rosales</taxon>
        <taxon>Moraceae</taxon>
        <taxon>Ficeae</taxon>
        <taxon>Ficus</taxon>
    </lineage>
</organism>
<evidence type="ECO:0000313" key="1">
    <source>
        <dbReference type="EMBL" id="GMN38289.1"/>
    </source>
</evidence>
<dbReference type="Proteomes" id="UP001187192">
    <property type="component" value="Unassembled WGS sequence"/>
</dbReference>
<accession>A0AA88DGI5</accession>
<name>A0AA88DGI5_FICCA</name>
<proteinExistence type="predicted"/>
<protein>
    <submittedName>
        <fullName evidence="1">Uncharacterized protein</fullName>
    </submittedName>
</protein>
<sequence length="139" mass="15135">MYKWHRGIGGGWHRGGGPTGWIAPRMRDGGCWFVRGTAVGVWFVRWRVDGDGLHEEGVGAHQTSSGAGDLAMVHYGGQSPATTAMRRWYGDSGSAEERGGCSTLLFFHQKPYQTAYDKTADNITSPDQRDFSVLSVIAG</sequence>
<reference evidence="1" key="1">
    <citation type="submission" date="2023-07" db="EMBL/GenBank/DDBJ databases">
        <title>draft genome sequence of fig (Ficus carica).</title>
        <authorList>
            <person name="Takahashi T."/>
            <person name="Nishimura K."/>
        </authorList>
    </citation>
    <scope>NUCLEOTIDE SEQUENCE</scope>
</reference>